<comment type="caution">
    <text evidence="1">The sequence shown here is derived from an EMBL/GenBank/DDBJ whole genome shotgun (WGS) entry which is preliminary data.</text>
</comment>
<dbReference type="RefSeq" id="WP_179487270.1">
    <property type="nucleotide sequence ID" value="NZ_JACCCW010000001.1"/>
</dbReference>
<name>A0A7Y9PDV2_9BACT</name>
<gene>
    <name evidence="1" type="ORF">HDF17_000399</name>
</gene>
<proteinExistence type="predicted"/>
<dbReference type="EMBL" id="JACCCW010000001">
    <property type="protein sequence ID" value="NYF78112.1"/>
    <property type="molecule type" value="Genomic_DNA"/>
</dbReference>
<evidence type="ECO:0000313" key="2">
    <source>
        <dbReference type="Proteomes" id="UP000589520"/>
    </source>
</evidence>
<accession>A0A7Y9PDV2</accession>
<organism evidence="1 2">
    <name type="scientific">Granulicella arctica</name>
    <dbReference type="NCBI Taxonomy" id="940613"/>
    <lineage>
        <taxon>Bacteria</taxon>
        <taxon>Pseudomonadati</taxon>
        <taxon>Acidobacteriota</taxon>
        <taxon>Terriglobia</taxon>
        <taxon>Terriglobales</taxon>
        <taxon>Acidobacteriaceae</taxon>
        <taxon>Granulicella</taxon>
    </lineage>
</organism>
<dbReference type="AlphaFoldDB" id="A0A7Y9PDV2"/>
<evidence type="ECO:0000313" key="1">
    <source>
        <dbReference type="EMBL" id="NYF78112.1"/>
    </source>
</evidence>
<keyword evidence="2" id="KW-1185">Reference proteome</keyword>
<reference evidence="1 2" key="1">
    <citation type="submission" date="2020-07" db="EMBL/GenBank/DDBJ databases">
        <title>Genomic Encyclopedia of Type Strains, Phase IV (KMG-V): Genome sequencing to study the core and pangenomes of soil and plant-associated prokaryotes.</title>
        <authorList>
            <person name="Whitman W."/>
        </authorList>
    </citation>
    <scope>NUCLEOTIDE SEQUENCE [LARGE SCALE GENOMIC DNA]</scope>
    <source>
        <strain evidence="1 2">X4EP2</strain>
    </source>
</reference>
<protein>
    <submittedName>
        <fullName evidence="1">Uncharacterized protein</fullName>
    </submittedName>
</protein>
<dbReference type="Proteomes" id="UP000589520">
    <property type="component" value="Unassembled WGS sequence"/>
</dbReference>
<sequence>MTSQELTEIVDQRTTDPTVLGRLACNLRSNDLVVQRHHDNRTLSVAWQDSGDFWRCIITSNEKTNHPLAQVDVHENSTVRVDVFEPCRVTISPEEGFLCLTRYK</sequence>